<keyword evidence="2" id="KW-1185">Reference proteome</keyword>
<evidence type="ECO:0000313" key="1">
    <source>
        <dbReference type="EMBL" id="SCG60990.1"/>
    </source>
</evidence>
<dbReference type="AlphaFoldDB" id="A0A1C5IRP3"/>
<dbReference type="RefSeq" id="WP_172875723.1">
    <property type="nucleotide sequence ID" value="NZ_LT607754.1"/>
</dbReference>
<dbReference type="Proteomes" id="UP000198221">
    <property type="component" value="Chromosome I"/>
</dbReference>
<proteinExistence type="predicted"/>
<sequence length="64" mass="7273">MADRDLLDALSGMQAASKGIDAVLAAARDGRGELDPMLIDVEGIERHRERYRMELDYFERSYRG</sequence>
<evidence type="ECO:0000313" key="2">
    <source>
        <dbReference type="Proteomes" id="UP000198221"/>
    </source>
</evidence>
<protein>
    <submittedName>
        <fullName evidence="1">Uncharacterized protein</fullName>
    </submittedName>
</protein>
<reference evidence="2" key="1">
    <citation type="submission" date="2016-06" db="EMBL/GenBank/DDBJ databases">
        <authorList>
            <person name="Varghese N."/>
            <person name="Submissions Spin"/>
        </authorList>
    </citation>
    <scope>NUCLEOTIDE SEQUENCE [LARGE SCALE GENOMIC DNA]</scope>
    <source>
        <strain evidence="2">DSM 43819</strain>
    </source>
</reference>
<gene>
    <name evidence="1" type="ORF">GA0070613_3331</name>
</gene>
<name>A0A1C5IRP3_9ACTN</name>
<dbReference type="EMBL" id="LT607754">
    <property type="protein sequence ID" value="SCG60990.1"/>
    <property type="molecule type" value="Genomic_DNA"/>
</dbReference>
<accession>A0A1C5IRP3</accession>
<organism evidence="1 2">
    <name type="scientific">Micromonospora inositola</name>
    <dbReference type="NCBI Taxonomy" id="47865"/>
    <lineage>
        <taxon>Bacteria</taxon>
        <taxon>Bacillati</taxon>
        <taxon>Actinomycetota</taxon>
        <taxon>Actinomycetes</taxon>
        <taxon>Micromonosporales</taxon>
        <taxon>Micromonosporaceae</taxon>
        <taxon>Micromonospora</taxon>
    </lineage>
</organism>